<dbReference type="InterPro" id="IPR039448">
    <property type="entry name" value="Beta_helix"/>
</dbReference>
<evidence type="ECO:0000313" key="2">
    <source>
        <dbReference type="EMBL" id="KKL76416.1"/>
    </source>
</evidence>
<dbReference type="EMBL" id="LAZR01024053">
    <property type="protein sequence ID" value="KKL76416.1"/>
    <property type="molecule type" value="Genomic_DNA"/>
</dbReference>
<dbReference type="InterPro" id="IPR011042">
    <property type="entry name" value="6-blade_b-propeller_TolB-like"/>
</dbReference>
<reference evidence="2" key="1">
    <citation type="journal article" date="2015" name="Nature">
        <title>Complex archaea that bridge the gap between prokaryotes and eukaryotes.</title>
        <authorList>
            <person name="Spang A."/>
            <person name="Saw J.H."/>
            <person name="Jorgensen S.L."/>
            <person name="Zaremba-Niedzwiedzka K."/>
            <person name="Martijn J."/>
            <person name="Lind A.E."/>
            <person name="van Eijk R."/>
            <person name="Schleper C."/>
            <person name="Guy L."/>
            <person name="Ettema T.J."/>
        </authorList>
    </citation>
    <scope>NUCLEOTIDE SEQUENCE</scope>
</reference>
<dbReference type="SUPFAM" id="SSF101898">
    <property type="entry name" value="NHL repeat"/>
    <property type="match status" value="2"/>
</dbReference>
<proteinExistence type="predicted"/>
<comment type="caution">
    <text evidence="2">The sequence shown here is derived from an EMBL/GenBank/DDBJ whole genome shotgun (WGS) entry which is preliminary data.</text>
</comment>
<dbReference type="SMART" id="SM00710">
    <property type="entry name" value="PbH1"/>
    <property type="match status" value="5"/>
</dbReference>
<dbReference type="SUPFAM" id="SSF51126">
    <property type="entry name" value="Pectin lyase-like"/>
    <property type="match status" value="1"/>
</dbReference>
<dbReference type="Gene3D" id="2.120.10.30">
    <property type="entry name" value="TolB, C-terminal domain"/>
    <property type="match status" value="2"/>
</dbReference>
<dbReference type="Pfam" id="PF13229">
    <property type="entry name" value="Beta_helix"/>
    <property type="match status" value="1"/>
</dbReference>
<dbReference type="PANTHER" id="PTHR35580">
    <property type="entry name" value="CELL SURFACE GLYCOPROTEIN (S-LAYER PROTEIN)-LIKE PROTEIN"/>
    <property type="match status" value="1"/>
</dbReference>
<feature type="non-terminal residue" evidence="2">
    <location>
        <position position="712"/>
    </location>
</feature>
<dbReference type="InterPro" id="IPR006626">
    <property type="entry name" value="PbH1"/>
</dbReference>
<dbReference type="PANTHER" id="PTHR35580:SF1">
    <property type="entry name" value="PHYTASE-LIKE DOMAIN-CONTAINING PROTEIN"/>
    <property type="match status" value="1"/>
</dbReference>
<accession>A0A0F9FDA4</accession>
<name>A0A0F9FDA4_9ZZZZ</name>
<dbReference type="InterPro" id="IPR011050">
    <property type="entry name" value="Pectin_lyase_fold/virulence"/>
</dbReference>
<dbReference type="AlphaFoldDB" id="A0A0F9FDA4"/>
<dbReference type="InterPro" id="IPR012334">
    <property type="entry name" value="Pectin_lyas_fold"/>
</dbReference>
<dbReference type="InterPro" id="IPR052918">
    <property type="entry name" value="Motility_Chemotaxis_Reg"/>
</dbReference>
<evidence type="ECO:0000259" key="1">
    <source>
        <dbReference type="Pfam" id="PF13229"/>
    </source>
</evidence>
<sequence length="712" mass="78880">GQGGGIYVSDSRGLGVYPEISDNLIWENLASGLELIDEYEIREIGEGGGIYCNSSSPLITNNIIARNWTELYGSGIFCSEGSSPAIVNNTMSNNSCWNAGACIHMDQDSYPKIKNNIIVKNTGGGVFWKYSEPAEFSYNCVWGNINDYLGWAVPGEGCVSGDPLFADLRNYDYHLKSQYGRWDSNNEVWVLDDVTGICVNAGDPRDKVKPESRPNGNRINMGAYGGTVEASKFPKRTERCTEALDGDVTGDCMVGLDDLTATIPNWLESVDSRLDINTIGQEWIAKYGESISWSQPIIKTIKDSHDNIIVVSTVTGDYVTIKYDTKGNELWSSRYDGTGGGFDDMTNAAIDGSDNIYVTGSSYNGTDNDYATVKYDLNGNELWVARYDSPDDSWDHCHAIAIDSLDNVYVTGSCYNGYSFGYVTIKYNSDGSEVWIARYDGPDDSWDRARAIAIDSLDNIYVNGESGNYCTTVKYDPNGVELWVARDENIMALRENSAMAIDSSDNIYVIGIDENNYPDPDKNTLVKYGPDGSLIWEAKYGLASSHYDKVEMLLDSSENIYVVGDSYWGGYTLVKFDPNGTEIWRAESEPESWCQISAMTTDSSNNIYLGFEYGDYPIIKYDSSGNLLGTAKYECPDEWNCYGFSIGSDMIVDSTDSVYAAGESFDSDYGNMITTIKYSPYVCEQPLQSDVNDDCVVNLIDLAYICEDWLNC</sequence>
<organism evidence="2">
    <name type="scientific">marine sediment metagenome</name>
    <dbReference type="NCBI Taxonomy" id="412755"/>
    <lineage>
        <taxon>unclassified sequences</taxon>
        <taxon>metagenomes</taxon>
        <taxon>ecological metagenomes</taxon>
    </lineage>
</organism>
<gene>
    <name evidence="2" type="ORF">LCGC14_2045110</name>
</gene>
<dbReference type="Gene3D" id="2.160.20.10">
    <property type="entry name" value="Single-stranded right-handed beta-helix, Pectin lyase-like"/>
    <property type="match status" value="1"/>
</dbReference>
<feature type="non-terminal residue" evidence="2">
    <location>
        <position position="1"/>
    </location>
</feature>
<feature type="domain" description="Right handed beta helix" evidence="1">
    <location>
        <begin position="5"/>
        <end position="144"/>
    </location>
</feature>
<protein>
    <recommendedName>
        <fullName evidence="1">Right handed beta helix domain-containing protein</fullName>
    </recommendedName>
</protein>